<gene>
    <name evidence="2" type="ORF">SAMN05421779_10814</name>
</gene>
<dbReference type="InterPro" id="IPR010260">
    <property type="entry name" value="AlpA"/>
</dbReference>
<evidence type="ECO:0000256" key="1">
    <source>
        <dbReference type="SAM" id="MobiDB-lite"/>
    </source>
</evidence>
<dbReference type="Gene3D" id="1.10.238.160">
    <property type="match status" value="1"/>
</dbReference>
<feature type="compositionally biased region" description="Basic and acidic residues" evidence="1">
    <location>
        <begin position="1"/>
        <end position="14"/>
    </location>
</feature>
<dbReference type="AlphaFoldDB" id="A0A1N7PRY1"/>
<evidence type="ECO:0000313" key="3">
    <source>
        <dbReference type="Proteomes" id="UP000185678"/>
    </source>
</evidence>
<evidence type="ECO:0000313" key="2">
    <source>
        <dbReference type="EMBL" id="SIT13374.1"/>
    </source>
</evidence>
<feature type="region of interest" description="Disordered" evidence="1">
    <location>
        <begin position="1"/>
        <end position="36"/>
    </location>
</feature>
<dbReference type="STRING" id="80876.SAMN05421779_10814"/>
<name>A0A1N7PRY1_9PROT</name>
<accession>A0A1N7PRY1</accession>
<dbReference type="Pfam" id="PF05930">
    <property type="entry name" value="Phage_AlpA"/>
    <property type="match status" value="1"/>
</dbReference>
<feature type="region of interest" description="Disordered" evidence="1">
    <location>
        <begin position="99"/>
        <end position="127"/>
    </location>
</feature>
<organism evidence="2 3">
    <name type="scientific">Insolitispirillum peregrinum</name>
    <dbReference type="NCBI Taxonomy" id="80876"/>
    <lineage>
        <taxon>Bacteria</taxon>
        <taxon>Pseudomonadati</taxon>
        <taxon>Pseudomonadota</taxon>
        <taxon>Alphaproteobacteria</taxon>
        <taxon>Rhodospirillales</taxon>
        <taxon>Novispirillaceae</taxon>
        <taxon>Insolitispirillum</taxon>
    </lineage>
</organism>
<reference evidence="2 3" key="1">
    <citation type="submission" date="2017-01" db="EMBL/GenBank/DDBJ databases">
        <authorList>
            <person name="Mah S.A."/>
            <person name="Swanson W.J."/>
            <person name="Moy G.W."/>
            <person name="Vacquier V.D."/>
        </authorList>
    </citation>
    <scope>NUCLEOTIDE SEQUENCE [LARGE SCALE GENOMIC DNA]</scope>
    <source>
        <strain evidence="2 3">DSM 11589</strain>
    </source>
</reference>
<dbReference type="Proteomes" id="UP000185678">
    <property type="component" value="Unassembled WGS sequence"/>
</dbReference>
<keyword evidence="3" id="KW-1185">Reference proteome</keyword>
<protein>
    <submittedName>
        <fullName evidence="2">Transcriptional regulator, AlpA family</fullName>
    </submittedName>
</protein>
<dbReference type="EMBL" id="FTOA01000008">
    <property type="protein sequence ID" value="SIT13374.1"/>
    <property type="molecule type" value="Genomic_DNA"/>
</dbReference>
<sequence length="127" mass="14930">MKREHMISQEDRTLASDTVQPPANEPAENGAKRFQPPADLLKRVIRRPELRKIVPLADTTIYEMEQRGEFPKRFFLTPRCVVWDLAEVEAWLDERRRASDADIVRRAPAPDVRRRRARPIRPPTQHQ</sequence>
<dbReference type="RefSeq" id="WP_245821524.1">
    <property type="nucleotide sequence ID" value="NZ_FTOA01000008.1"/>
</dbReference>
<proteinExistence type="predicted"/>